<comment type="caution">
    <text evidence="4">The sequence shown here is derived from an EMBL/GenBank/DDBJ whole genome shotgun (WGS) entry which is preliminary data.</text>
</comment>
<evidence type="ECO:0000256" key="1">
    <source>
        <dbReference type="ARBA" id="ARBA00022690"/>
    </source>
</evidence>
<sequence>MNRNILWIGLLLVCLAGCQSVSGQLKLTEEDSGKIIEVKTGETFIVSLKGNITTGYNWSIAELDDQYLQQQGEAGYESDSDLIGAGGTATYTFKALKAGQTTLKLVYNRPFEPDNPPEKTFEISVVIK</sequence>
<dbReference type="PANTHER" id="PTHR36530">
    <property type="entry name" value="INHIBITOR OF CYSTEINE PEPTIDASE"/>
    <property type="match status" value="1"/>
</dbReference>
<gene>
    <name evidence="4" type="ORF">DFR64_2369</name>
</gene>
<dbReference type="InterPro" id="IPR036331">
    <property type="entry name" value="Chagasin-like_sf"/>
</dbReference>
<dbReference type="PANTHER" id="PTHR36530:SF1">
    <property type="entry name" value="AMOEBIASIN-1"/>
    <property type="match status" value="1"/>
</dbReference>
<dbReference type="Proteomes" id="UP000256388">
    <property type="component" value="Unassembled WGS sequence"/>
</dbReference>
<evidence type="ECO:0000259" key="3">
    <source>
        <dbReference type="Pfam" id="PF09394"/>
    </source>
</evidence>
<dbReference type="AlphaFoldDB" id="A0A347ZVY6"/>
<dbReference type="Gene3D" id="2.60.40.2020">
    <property type="match status" value="1"/>
</dbReference>
<evidence type="ECO:0000256" key="2">
    <source>
        <dbReference type="ARBA" id="ARBA00022704"/>
    </source>
</evidence>
<reference evidence="4 5" key="1">
    <citation type="submission" date="2018-08" db="EMBL/GenBank/DDBJ databases">
        <title>Genomic Encyclopedia of Type Strains, Phase IV (KMG-IV): sequencing the most valuable type-strain genomes for metagenomic binning, comparative biology and taxonomic classification.</title>
        <authorList>
            <person name="Goeker M."/>
        </authorList>
    </citation>
    <scope>NUCLEOTIDE SEQUENCE [LARGE SCALE GENOMIC DNA]</scope>
    <source>
        <strain evidence="4 5">DSM 23923</strain>
    </source>
</reference>
<organism evidence="4 5">
    <name type="scientific">Pelolinea submarina</name>
    <dbReference type="NCBI Taxonomy" id="913107"/>
    <lineage>
        <taxon>Bacteria</taxon>
        <taxon>Bacillati</taxon>
        <taxon>Chloroflexota</taxon>
        <taxon>Anaerolineae</taxon>
        <taxon>Anaerolineales</taxon>
        <taxon>Anaerolineaceae</taxon>
        <taxon>Pelolinea</taxon>
    </lineage>
</organism>
<name>A0A347ZVY6_9CHLR</name>
<dbReference type="EMBL" id="QUMS01000003">
    <property type="protein sequence ID" value="REG07165.1"/>
    <property type="molecule type" value="Genomic_DNA"/>
</dbReference>
<dbReference type="RefSeq" id="WP_158675128.1">
    <property type="nucleotide sequence ID" value="NZ_AP018437.1"/>
</dbReference>
<keyword evidence="1" id="KW-0646">Protease inhibitor</keyword>
<dbReference type="InterPro" id="IPR052781">
    <property type="entry name" value="Cys_protease_inhibitor_I42"/>
</dbReference>
<evidence type="ECO:0000313" key="5">
    <source>
        <dbReference type="Proteomes" id="UP000256388"/>
    </source>
</evidence>
<feature type="domain" description="Proteinase inhibitor I42 chagasin" evidence="3">
    <location>
        <begin position="38"/>
        <end position="125"/>
    </location>
</feature>
<keyword evidence="2" id="KW-0789">Thiol protease inhibitor</keyword>
<dbReference type="InterPro" id="IPR018990">
    <property type="entry name" value="Prot_inh_I42_chagasin"/>
</dbReference>
<protein>
    <submittedName>
        <fullName evidence="4">Inhibitor of cysteine peptidase</fullName>
    </submittedName>
</protein>
<accession>A0A347ZVY6</accession>
<dbReference type="Pfam" id="PF09394">
    <property type="entry name" value="Inhibitor_I42"/>
    <property type="match status" value="1"/>
</dbReference>
<evidence type="ECO:0000313" key="4">
    <source>
        <dbReference type="EMBL" id="REG07165.1"/>
    </source>
</evidence>
<dbReference type="SUPFAM" id="SSF141066">
    <property type="entry name" value="ICP-like"/>
    <property type="match status" value="1"/>
</dbReference>
<dbReference type="OrthoDB" id="161213at2"/>
<dbReference type="GO" id="GO:0004869">
    <property type="term" value="F:cysteine-type endopeptidase inhibitor activity"/>
    <property type="evidence" value="ECO:0007669"/>
    <property type="project" value="UniProtKB-KW"/>
</dbReference>
<keyword evidence="5" id="KW-1185">Reference proteome</keyword>
<proteinExistence type="predicted"/>